<dbReference type="EMBL" id="JAQQWP010000004">
    <property type="protein sequence ID" value="KAK8121092.1"/>
    <property type="molecule type" value="Genomic_DNA"/>
</dbReference>
<organism evidence="1 2">
    <name type="scientific">Apiospora kogelbergensis</name>
    <dbReference type="NCBI Taxonomy" id="1337665"/>
    <lineage>
        <taxon>Eukaryota</taxon>
        <taxon>Fungi</taxon>
        <taxon>Dikarya</taxon>
        <taxon>Ascomycota</taxon>
        <taxon>Pezizomycotina</taxon>
        <taxon>Sordariomycetes</taxon>
        <taxon>Xylariomycetidae</taxon>
        <taxon>Amphisphaeriales</taxon>
        <taxon>Apiosporaceae</taxon>
        <taxon>Apiospora</taxon>
    </lineage>
</organism>
<gene>
    <name evidence="1" type="ORF">PG999_005212</name>
</gene>
<reference evidence="1 2" key="1">
    <citation type="submission" date="2023-01" db="EMBL/GenBank/DDBJ databases">
        <title>Analysis of 21 Apiospora genomes using comparative genomics revels a genus with tremendous synthesis potential of carbohydrate active enzymes and secondary metabolites.</title>
        <authorList>
            <person name="Sorensen T."/>
        </authorList>
    </citation>
    <scope>NUCLEOTIDE SEQUENCE [LARGE SCALE GENOMIC DNA]</scope>
    <source>
        <strain evidence="1 2">CBS 117206</strain>
    </source>
</reference>
<protein>
    <submittedName>
        <fullName evidence="1">Uncharacterized protein</fullName>
    </submittedName>
</protein>
<dbReference type="Proteomes" id="UP001392437">
    <property type="component" value="Unassembled WGS sequence"/>
</dbReference>
<accession>A0AAW0R1F7</accession>
<comment type="caution">
    <text evidence="1">The sequence shown here is derived from an EMBL/GenBank/DDBJ whole genome shotgun (WGS) entry which is preliminary data.</text>
</comment>
<sequence>MPVSSASAASGDKAAHASLDPTAFIRVQPTASDAMRMSYSLPPGVHLFRLDWLGTALPASAGWTLLRVCPDFLPCPDLPYCSASWSQAETIAKRQLQGAFCFFSMGIGNIRLLLDAVLDALFAAALHCVGTQQIPQTGIRLVGAPRFPNLQDVNATVNEMPVAVSRSDKAREALNTDNSWARYMNLATRQECCYDPADRQHNCITDKFNADLWRLLLMLCTDLGHRLKLSKFLLPPHRLDKRTHRLQSSRNGMLYQVQKLCKAQQTCGNTFPITAGRQTALVASNNLPGIFKPVVATATTRFATDITGNIPRCV</sequence>
<name>A0AAW0R1F7_9PEZI</name>
<keyword evidence="2" id="KW-1185">Reference proteome</keyword>
<proteinExistence type="predicted"/>
<evidence type="ECO:0000313" key="1">
    <source>
        <dbReference type="EMBL" id="KAK8121092.1"/>
    </source>
</evidence>
<dbReference type="AlphaFoldDB" id="A0AAW0R1F7"/>
<evidence type="ECO:0000313" key="2">
    <source>
        <dbReference type="Proteomes" id="UP001392437"/>
    </source>
</evidence>